<evidence type="ECO:0000259" key="3">
    <source>
        <dbReference type="Pfam" id="PF07508"/>
    </source>
</evidence>
<sequence>MIDLFAKLRAGQSFQVISDDWATRGIVSRDGVSFSPQSLSQMARKISYVGKRVITQTTEDKATGKRKKIVTGEVDAAWPVVADFDGSPMSAEEFVTLFTEVQVMLSDPQRRTNPGGGAKHDFTMTVRCDHCGGPMTVTMHKPASADGDPVYICRDSGCTYLREKDELDEILTGAIVGVLARPGTYARLGTGEDPAELRSVRAQLTAKRAALAETRTAEPETLAEERRLARREERLETEVKELEQKEQALTRPNPLEALFPSGPADTIAARWKGTDVPARRAIAALLLAPDVLGQVRVRKVADSASEAVTDRLRWVTA</sequence>
<accession>A0ABU0RHK3</accession>
<evidence type="ECO:0000256" key="1">
    <source>
        <dbReference type="ARBA" id="ARBA00023125"/>
    </source>
</evidence>
<evidence type="ECO:0000256" key="2">
    <source>
        <dbReference type="ARBA" id="ARBA00023172"/>
    </source>
</evidence>
<feature type="domain" description="Recombinase" evidence="3">
    <location>
        <begin position="4"/>
        <end position="67"/>
    </location>
</feature>
<dbReference type="Gene3D" id="3.90.1750.20">
    <property type="entry name" value="Putative Large Serine Recombinase, Chain B, Domain 2"/>
    <property type="match status" value="1"/>
</dbReference>
<keyword evidence="2" id="KW-0233">DNA recombination</keyword>
<comment type="caution">
    <text evidence="4">The sequence shown here is derived from an EMBL/GenBank/DDBJ whole genome shotgun (WGS) entry which is preliminary data.</text>
</comment>
<dbReference type="PANTHER" id="PTHR30461:SF2">
    <property type="entry name" value="SERINE RECOMBINASE PINE-RELATED"/>
    <property type="match status" value="1"/>
</dbReference>
<organism evidence="4 5">
    <name type="scientific">Streptomyces turgidiscabies</name>
    <dbReference type="NCBI Taxonomy" id="85558"/>
    <lineage>
        <taxon>Bacteria</taxon>
        <taxon>Bacillati</taxon>
        <taxon>Actinomycetota</taxon>
        <taxon>Actinomycetes</taxon>
        <taxon>Kitasatosporales</taxon>
        <taxon>Streptomycetaceae</taxon>
        <taxon>Streptomyces</taxon>
    </lineage>
</organism>
<evidence type="ECO:0000313" key="5">
    <source>
        <dbReference type="Proteomes" id="UP001223072"/>
    </source>
</evidence>
<dbReference type="InterPro" id="IPR038109">
    <property type="entry name" value="DNA_bind_recomb_sf"/>
</dbReference>
<keyword evidence="5" id="KW-1185">Reference proteome</keyword>
<proteinExistence type="predicted"/>
<gene>
    <name evidence="4" type="ORF">QFZ49_001346</name>
</gene>
<dbReference type="InterPro" id="IPR050639">
    <property type="entry name" value="SSR_resolvase"/>
</dbReference>
<dbReference type="Pfam" id="PF07508">
    <property type="entry name" value="Recombinase"/>
    <property type="match status" value="1"/>
</dbReference>
<dbReference type="EMBL" id="JAUSZS010000002">
    <property type="protein sequence ID" value="MDQ0931439.1"/>
    <property type="molecule type" value="Genomic_DNA"/>
</dbReference>
<protein>
    <recommendedName>
        <fullName evidence="3">Recombinase domain-containing protein</fullName>
    </recommendedName>
</protein>
<dbReference type="Proteomes" id="UP001223072">
    <property type="component" value="Unassembled WGS sequence"/>
</dbReference>
<evidence type="ECO:0000313" key="4">
    <source>
        <dbReference type="EMBL" id="MDQ0931439.1"/>
    </source>
</evidence>
<reference evidence="4 5" key="1">
    <citation type="submission" date="2023-07" db="EMBL/GenBank/DDBJ databases">
        <title>Comparative genomics of wheat-associated soil bacteria to identify genetic determinants of phenazine resistance.</title>
        <authorList>
            <person name="Mouncey N."/>
        </authorList>
    </citation>
    <scope>NUCLEOTIDE SEQUENCE [LARGE SCALE GENOMIC DNA]</scope>
    <source>
        <strain evidence="4 5">W2I16</strain>
    </source>
</reference>
<keyword evidence="1" id="KW-0238">DNA-binding</keyword>
<name>A0ABU0RHK3_9ACTN</name>
<dbReference type="PANTHER" id="PTHR30461">
    <property type="entry name" value="DNA-INVERTASE FROM LAMBDOID PROPHAGE"/>
    <property type="match status" value="1"/>
</dbReference>
<dbReference type="InterPro" id="IPR011109">
    <property type="entry name" value="DNA_bind_recombinase_dom"/>
</dbReference>